<reference evidence="1 2" key="3">
    <citation type="journal article" date="2010" name="BMC Genomics">
        <title>Transcriptome sequencing and comparative analysis of cucumber flowers with different sex types.</title>
        <authorList>
            <person name="Guo S."/>
            <person name="Zheng Y."/>
            <person name="Joung J.G."/>
            <person name="Liu S."/>
            <person name="Zhang Z."/>
            <person name="Crasta O.R."/>
            <person name="Sobral B.W."/>
            <person name="Xu Y."/>
            <person name="Huang S."/>
            <person name="Fei Z."/>
        </authorList>
    </citation>
    <scope>NUCLEOTIDE SEQUENCE [LARGE SCALE GENOMIC DNA]</scope>
    <source>
        <strain evidence="2">cv. 9930</strain>
    </source>
</reference>
<proteinExistence type="predicted"/>
<gene>
    <name evidence="1" type="ORF">Csa_6G116670</name>
</gene>
<reference evidence="1 2" key="1">
    <citation type="journal article" date="2009" name="Nat. Genet.">
        <title>The genome of the cucumber, Cucumis sativus L.</title>
        <authorList>
            <person name="Huang S."/>
            <person name="Li R."/>
            <person name="Zhang Z."/>
            <person name="Li L."/>
            <person name="Gu X."/>
            <person name="Fan W."/>
            <person name="Lucas W.J."/>
            <person name="Wang X."/>
            <person name="Xie B."/>
            <person name="Ni P."/>
            <person name="Ren Y."/>
            <person name="Zhu H."/>
            <person name="Li J."/>
            <person name="Lin K."/>
            <person name="Jin W."/>
            <person name="Fei Z."/>
            <person name="Li G."/>
            <person name="Staub J."/>
            <person name="Kilian A."/>
            <person name="van der Vossen E.A."/>
            <person name="Wu Y."/>
            <person name="Guo J."/>
            <person name="He J."/>
            <person name="Jia Z."/>
            <person name="Ren Y."/>
            <person name="Tian G."/>
            <person name="Lu Y."/>
            <person name="Ruan J."/>
            <person name="Qian W."/>
            <person name="Wang M."/>
            <person name="Huang Q."/>
            <person name="Li B."/>
            <person name="Xuan Z."/>
            <person name="Cao J."/>
            <person name="Asan"/>
            <person name="Wu Z."/>
            <person name="Zhang J."/>
            <person name="Cai Q."/>
            <person name="Bai Y."/>
            <person name="Zhao B."/>
            <person name="Han Y."/>
            <person name="Li Y."/>
            <person name="Li X."/>
            <person name="Wang S."/>
            <person name="Shi Q."/>
            <person name="Liu S."/>
            <person name="Cho W.K."/>
            <person name="Kim J.Y."/>
            <person name="Xu Y."/>
            <person name="Heller-Uszynska K."/>
            <person name="Miao H."/>
            <person name="Cheng Z."/>
            <person name="Zhang S."/>
            <person name="Wu J."/>
            <person name="Yang Y."/>
            <person name="Kang H."/>
            <person name="Li M."/>
            <person name="Liang H."/>
            <person name="Ren X."/>
            <person name="Shi Z."/>
            <person name="Wen M."/>
            <person name="Jian M."/>
            <person name="Yang H."/>
            <person name="Zhang G."/>
            <person name="Yang Z."/>
            <person name="Chen R."/>
            <person name="Liu S."/>
            <person name="Li J."/>
            <person name="Ma L."/>
            <person name="Liu H."/>
            <person name="Zhou Y."/>
            <person name="Zhao J."/>
            <person name="Fang X."/>
            <person name="Li G."/>
            <person name="Fang L."/>
            <person name="Li Y."/>
            <person name="Liu D."/>
            <person name="Zheng H."/>
            <person name="Zhang Y."/>
            <person name="Qin N."/>
            <person name="Li Z."/>
            <person name="Yang G."/>
            <person name="Yang S."/>
            <person name="Bolund L."/>
            <person name="Kristiansen K."/>
            <person name="Zheng H."/>
            <person name="Li S."/>
            <person name="Zhang X."/>
            <person name="Yang H."/>
            <person name="Wang J."/>
            <person name="Sun R."/>
            <person name="Zhang B."/>
            <person name="Jiang S."/>
            <person name="Wang J."/>
            <person name="Du Y."/>
            <person name="Li S."/>
        </authorList>
    </citation>
    <scope>NUCLEOTIDE SEQUENCE [LARGE SCALE GENOMIC DNA]</scope>
    <source>
        <strain evidence="2">cv. 9930</strain>
    </source>
</reference>
<reference evidence="1 2" key="2">
    <citation type="journal article" date="2009" name="PLoS ONE">
        <title>An integrated genetic and cytogenetic map of the cucumber genome.</title>
        <authorList>
            <person name="Ren Y."/>
            <person name="Zhang Z."/>
            <person name="Liu J."/>
            <person name="Staub J.E."/>
            <person name="Han Y."/>
            <person name="Cheng Z."/>
            <person name="Li X."/>
            <person name="Lu J."/>
            <person name="Miao H."/>
            <person name="Kang H."/>
            <person name="Xie B."/>
            <person name="Gu X."/>
            <person name="Wang X."/>
            <person name="Du Y."/>
            <person name="Jin W."/>
            <person name="Huang S."/>
        </authorList>
    </citation>
    <scope>NUCLEOTIDE SEQUENCE [LARGE SCALE GENOMIC DNA]</scope>
    <source>
        <strain evidence="2">cv. 9930</strain>
    </source>
</reference>
<organism evidence="1 2">
    <name type="scientific">Cucumis sativus</name>
    <name type="common">Cucumber</name>
    <dbReference type="NCBI Taxonomy" id="3659"/>
    <lineage>
        <taxon>Eukaryota</taxon>
        <taxon>Viridiplantae</taxon>
        <taxon>Streptophyta</taxon>
        <taxon>Embryophyta</taxon>
        <taxon>Tracheophyta</taxon>
        <taxon>Spermatophyta</taxon>
        <taxon>Magnoliopsida</taxon>
        <taxon>eudicotyledons</taxon>
        <taxon>Gunneridae</taxon>
        <taxon>Pentapetalae</taxon>
        <taxon>rosids</taxon>
        <taxon>fabids</taxon>
        <taxon>Cucurbitales</taxon>
        <taxon>Cucurbitaceae</taxon>
        <taxon>Benincaseae</taxon>
        <taxon>Cucumis</taxon>
    </lineage>
</organism>
<evidence type="ECO:0000313" key="2">
    <source>
        <dbReference type="Proteomes" id="UP000029981"/>
    </source>
</evidence>
<dbReference type="Gramene" id="KGN46634">
    <property type="protein sequence ID" value="KGN46634"/>
    <property type="gene ID" value="Csa_6G116670"/>
</dbReference>
<dbReference type="Proteomes" id="UP000029981">
    <property type="component" value="Chromosome 6"/>
</dbReference>
<protein>
    <submittedName>
        <fullName evidence="1">Uncharacterized protein</fullName>
    </submittedName>
</protein>
<reference evidence="1 2" key="4">
    <citation type="journal article" date="2011" name="BMC Genomics">
        <title>RNA-Seq improves annotation of protein-coding genes in the cucumber genome.</title>
        <authorList>
            <person name="Li Z."/>
            <person name="Zhang Z."/>
            <person name="Yan P."/>
            <person name="Huang S."/>
            <person name="Fei Z."/>
            <person name="Lin K."/>
        </authorList>
    </citation>
    <scope>NUCLEOTIDE SEQUENCE [LARGE SCALE GENOMIC DNA]</scope>
    <source>
        <strain evidence="2">cv. 9930</strain>
    </source>
</reference>
<dbReference type="AlphaFoldDB" id="A0A0A0KCR8"/>
<evidence type="ECO:0000313" key="1">
    <source>
        <dbReference type="EMBL" id="KGN46634.1"/>
    </source>
</evidence>
<keyword evidence="2" id="KW-1185">Reference proteome</keyword>
<name>A0A0A0KCR8_CUCSA</name>
<dbReference type="EMBL" id="CM002927">
    <property type="protein sequence ID" value="KGN46634.1"/>
    <property type="molecule type" value="Genomic_DNA"/>
</dbReference>
<accession>A0A0A0KCR8</accession>
<sequence>MDKPSQINGHPQICSILHGLLKQFLGLHNSVESLSVVQNSYFWELLLLLRLRLYFVFPFSV</sequence>